<evidence type="ECO:0000313" key="2">
    <source>
        <dbReference type="Proteomes" id="UP000553632"/>
    </source>
</evidence>
<gene>
    <name evidence="1" type="primary">ERCC4</name>
    <name evidence="1" type="ORF">FOZ63_015524</name>
</gene>
<dbReference type="Proteomes" id="UP000553632">
    <property type="component" value="Unassembled WGS sequence"/>
</dbReference>
<proteinExistence type="predicted"/>
<dbReference type="GO" id="GO:0004519">
    <property type="term" value="F:endonuclease activity"/>
    <property type="evidence" value="ECO:0007669"/>
    <property type="project" value="UniProtKB-KW"/>
</dbReference>
<dbReference type="EMBL" id="JABANO010001942">
    <property type="protein sequence ID" value="KAF4758014.1"/>
    <property type="molecule type" value="Genomic_DNA"/>
</dbReference>
<protein>
    <submittedName>
        <fullName evidence="1">DNA repair endonuclease XPF</fullName>
    </submittedName>
</protein>
<comment type="caution">
    <text evidence="1">The sequence shown here is derived from an EMBL/GenBank/DDBJ whole genome shotgun (WGS) entry which is preliminary data.</text>
</comment>
<sequence>FFVSLLDAISAHPDSPWVNAGATYKLISQARQRLYNFDAVRGLHLHIDPPPKWAMLQKAINDEAVRVLKEGPSSFSLPEIRVAVVTHAQTSSYMTKTLVDRGPEAALLQSFQSLLYEMRANDYYRPKQAGSNLGEALLCILKKEADLLKEELYNMPERCAN</sequence>
<keyword evidence="1" id="KW-0255">Endonuclease</keyword>
<feature type="non-terminal residue" evidence="1">
    <location>
        <position position="1"/>
    </location>
</feature>
<name>A0A7J6UL83_PEROL</name>
<organism evidence="1 2">
    <name type="scientific">Perkinsus olseni</name>
    <name type="common">Perkinsus atlanticus</name>
    <dbReference type="NCBI Taxonomy" id="32597"/>
    <lineage>
        <taxon>Eukaryota</taxon>
        <taxon>Sar</taxon>
        <taxon>Alveolata</taxon>
        <taxon>Perkinsozoa</taxon>
        <taxon>Perkinsea</taxon>
        <taxon>Perkinsida</taxon>
        <taxon>Perkinsidae</taxon>
        <taxon>Perkinsus</taxon>
    </lineage>
</organism>
<keyword evidence="2" id="KW-1185">Reference proteome</keyword>
<reference evidence="1 2" key="1">
    <citation type="submission" date="2020-04" db="EMBL/GenBank/DDBJ databases">
        <title>Perkinsus olseni comparative genomics.</title>
        <authorList>
            <person name="Bogema D.R."/>
        </authorList>
    </citation>
    <scope>NUCLEOTIDE SEQUENCE [LARGE SCALE GENOMIC DNA]</scope>
    <source>
        <strain evidence="1 2">ATCC PRA-207</strain>
    </source>
</reference>
<feature type="non-terminal residue" evidence="1">
    <location>
        <position position="161"/>
    </location>
</feature>
<evidence type="ECO:0000313" key="1">
    <source>
        <dbReference type="EMBL" id="KAF4758014.1"/>
    </source>
</evidence>
<keyword evidence="1" id="KW-0540">Nuclease</keyword>
<keyword evidence="1" id="KW-0378">Hydrolase</keyword>
<dbReference type="AlphaFoldDB" id="A0A7J6UL83"/>
<accession>A0A7J6UL83</accession>